<dbReference type="EMBL" id="AGVE01000024">
    <property type="protein sequence ID" value="EHI13839.1"/>
    <property type="molecule type" value="Genomic_DNA"/>
</dbReference>
<feature type="transmembrane region" description="Helical" evidence="2">
    <location>
        <begin position="193"/>
        <end position="214"/>
    </location>
</feature>
<evidence type="ECO:0008006" key="5">
    <source>
        <dbReference type="Google" id="ProtNLM"/>
    </source>
</evidence>
<keyword evidence="2" id="KW-1133">Transmembrane helix</keyword>
<gene>
    <name evidence="3" type="ORF">KEK_06092</name>
</gene>
<feature type="compositionally biased region" description="Basic and acidic residues" evidence="1">
    <location>
        <begin position="112"/>
        <end position="129"/>
    </location>
</feature>
<evidence type="ECO:0000313" key="4">
    <source>
        <dbReference type="Proteomes" id="UP000004915"/>
    </source>
</evidence>
<feature type="compositionally biased region" description="Low complexity" evidence="1">
    <location>
        <begin position="31"/>
        <end position="60"/>
    </location>
</feature>
<dbReference type="Proteomes" id="UP000004915">
    <property type="component" value="Unassembled WGS sequence"/>
</dbReference>
<comment type="caution">
    <text evidence="3">The sequence shown here is derived from an EMBL/GenBank/DDBJ whole genome shotgun (WGS) entry which is preliminary data.</text>
</comment>
<dbReference type="InterPro" id="IPR021403">
    <property type="entry name" value="DUF3043"/>
</dbReference>
<dbReference type="AlphaFoldDB" id="G7CE10"/>
<evidence type="ECO:0000256" key="1">
    <source>
        <dbReference type="SAM" id="MobiDB-lite"/>
    </source>
</evidence>
<dbReference type="Pfam" id="PF11241">
    <property type="entry name" value="DUF3043"/>
    <property type="match status" value="1"/>
</dbReference>
<organism evidence="3 4">
    <name type="scientific">Mycolicibacterium thermoresistibile (strain ATCC 19527 / DSM 44167 / CIP 105390 / JCM 6362 / NCTC 10409 / 316)</name>
    <name type="common">Mycobacterium thermoresistibile</name>
    <dbReference type="NCBI Taxonomy" id="1078020"/>
    <lineage>
        <taxon>Bacteria</taxon>
        <taxon>Bacillati</taxon>
        <taxon>Actinomycetota</taxon>
        <taxon>Actinomycetes</taxon>
        <taxon>Mycobacteriales</taxon>
        <taxon>Mycobacteriaceae</taxon>
        <taxon>Mycolicibacterium</taxon>
    </lineage>
</organism>
<accession>G7CE10</accession>
<reference evidence="3 4" key="1">
    <citation type="submission" date="2011-11" db="EMBL/GenBank/DDBJ databases">
        <authorList>
            <consortium name="Tuberculosis Structural Genomics Consortium"/>
            <person name="Ioerger T.R."/>
        </authorList>
    </citation>
    <scope>NUCLEOTIDE SEQUENCE [LARGE SCALE GENOMIC DNA]</scope>
    <source>
        <strain evidence="4">ATCC 19527 / DSM 44167 / CIP 105390 / JCM 6362 / NCTC 10409 / 316</strain>
    </source>
</reference>
<name>G7CE10_MYCT3</name>
<protein>
    <recommendedName>
        <fullName evidence="5">Transmembrane protein</fullName>
    </recommendedName>
</protein>
<evidence type="ECO:0000256" key="2">
    <source>
        <dbReference type="SAM" id="Phobius"/>
    </source>
</evidence>
<keyword evidence="4" id="KW-1185">Reference proteome</keyword>
<keyword evidence="2" id="KW-0472">Membrane</keyword>
<feature type="transmembrane region" description="Helical" evidence="2">
    <location>
        <begin position="168"/>
        <end position="187"/>
    </location>
</feature>
<dbReference type="PATRIC" id="fig|1078020.3.peg.1210"/>
<sequence length="263" mass="29156">MPRCPAAGPPSEQTNLDGVNLLGRKKDNAQTTAGSTGADTAATTDPVSSGDSSDTGSGKTTRSERRRRKESRTTPPKGRPTPKRSESARRRGPVAPAPMTAAEARRRRKELRKSMSKEERKALRAERRAQLNERRERMMAGEEDFLLPRDKGPVRRYVRDIVDARRNVLGLFMPAALALIFVMLSVPSVEVQAAMSPAMLGLMVIMLIDAFVLGRKVNRMVDAKFPDNTETGWRLGFYAASRASQLRRMRAPRPQVERGAEIT</sequence>
<evidence type="ECO:0000313" key="3">
    <source>
        <dbReference type="EMBL" id="EHI13839.1"/>
    </source>
</evidence>
<dbReference type="eggNOG" id="ENOG5031D67">
    <property type="taxonomic scope" value="Bacteria"/>
</dbReference>
<keyword evidence="2" id="KW-0812">Transmembrane</keyword>
<proteinExistence type="predicted"/>
<feature type="region of interest" description="Disordered" evidence="1">
    <location>
        <begin position="1"/>
        <end position="129"/>
    </location>
</feature>